<dbReference type="GO" id="GO:0003735">
    <property type="term" value="F:structural constituent of ribosome"/>
    <property type="evidence" value="ECO:0007669"/>
    <property type="project" value="InterPro"/>
</dbReference>
<dbReference type="AlphaFoldDB" id="A0A8S9ZL38"/>
<dbReference type="GO" id="GO:0032543">
    <property type="term" value="P:mitochondrial translation"/>
    <property type="evidence" value="ECO:0007669"/>
    <property type="project" value="InterPro"/>
</dbReference>
<name>A0A8S9ZL38_9BILA</name>
<feature type="coiled-coil region" evidence="1">
    <location>
        <begin position="67"/>
        <end position="94"/>
    </location>
</feature>
<accession>A0A8S9ZL38</accession>
<reference evidence="2" key="1">
    <citation type="journal article" date="2020" name="Ecol. Evol.">
        <title>Genome structure and content of the rice root-knot nematode (Meloidogyne graminicola).</title>
        <authorList>
            <person name="Phan N.T."/>
            <person name="Danchin E.G.J."/>
            <person name="Klopp C."/>
            <person name="Perfus-Barbeoch L."/>
            <person name="Kozlowski D.K."/>
            <person name="Koutsovoulos G.D."/>
            <person name="Lopez-Roques C."/>
            <person name="Bouchez O."/>
            <person name="Zahm M."/>
            <person name="Besnard G."/>
            <person name="Bellafiore S."/>
        </authorList>
    </citation>
    <scope>NUCLEOTIDE SEQUENCE</scope>
    <source>
        <strain evidence="2">VN-18</strain>
    </source>
</reference>
<evidence type="ECO:0000256" key="1">
    <source>
        <dbReference type="SAM" id="Coils"/>
    </source>
</evidence>
<dbReference type="Pfam" id="PF18699">
    <property type="entry name" value="MRPL52"/>
    <property type="match status" value="1"/>
</dbReference>
<dbReference type="InterPro" id="IPR034596">
    <property type="entry name" value="Ribosomal_mL52"/>
</dbReference>
<evidence type="ECO:0000313" key="3">
    <source>
        <dbReference type="Proteomes" id="UP000605970"/>
    </source>
</evidence>
<protein>
    <submittedName>
        <fullName evidence="2">TDP43_N domain-containing protein</fullName>
    </submittedName>
</protein>
<dbReference type="Proteomes" id="UP000605970">
    <property type="component" value="Unassembled WGS sequence"/>
</dbReference>
<dbReference type="OrthoDB" id="5863224at2759"/>
<gene>
    <name evidence="2" type="ORF">Mgra_00006688</name>
</gene>
<keyword evidence="3" id="KW-1185">Reference proteome</keyword>
<keyword evidence="1" id="KW-0175">Coiled coil</keyword>
<organism evidence="2 3">
    <name type="scientific">Meloidogyne graminicola</name>
    <dbReference type="NCBI Taxonomy" id="189291"/>
    <lineage>
        <taxon>Eukaryota</taxon>
        <taxon>Metazoa</taxon>
        <taxon>Ecdysozoa</taxon>
        <taxon>Nematoda</taxon>
        <taxon>Chromadorea</taxon>
        <taxon>Rhabditida</taxon>
        <taxon>Tylenchina</taxon>
        <taxon>Tylenchomorpha</taxon>
        <taxon>Tylenchoidea</taxon>
        <taxon>Meloidogynidae</taxon>
        <taxon>Meloidogyninae</taxon>
        <taxon>Meloidogyne</taxon>
    </lineage>
</organism>
<dbReference type="EMBL" id="JABEBT010000067">
    <property type="protein sequence ID" value="KAF7633950.1"/>
    <property type="molecule type" value="Genomic_DNA"/>
</dbReference>
<proteinExistence type="predicted"/>
<evidence type="ECO:0000313" key="2">
    <source>
        <dbReference type="EMBL" id="KAF7633950.1"/>
    </source>
</evidence>
<comment type="caution">
    <text evidence="2">The sequence shown here is derived from an EMBL/GenBank/DDBJ whole genome shotgun (WGS) entry which is preliminary data.</text>
</comment>
<sequence length="109" mass="13020">MKRLMSKNVPDLKTGSSWWKKPLYYNPVVHPLNKGPDFSFLDGRKPAITTTMELERRKKQVELGKQIVHYLNEIKIAEQLYEEQQMQKTFYKEKIEHIKPKEKGIENIF</sequence>
<dbReference type="GO" id="GO:0005762">
    <property type="term" value="C:mitochondrial large ribosomal subunit"/>
    <property type="evidence" value="ECO:0007669"/>
    <property type="project" value="InterPro"/>
</dbReference>